<protein>
    <submittedName>
        <fullName evidence="2">Uncharacterized protein</fullName>
    </submittedName>
</protein>
<gene>
    <name evidence="2" type="ORF">I302_07308</name>
</gene>
<dbReference type="OrthoDB" id="10625776at2759"/>
<feature type="region of interest" description="Disordered" evidence="1">
    <location>
        <begin position="23"/>
        <end position="81"/>
    </location>
</feature>
<dbReference type="AlphaFoldDB" id="A0A1B9FW12"/>
<evidence type="ECO:0000256" key="1">
    <source>
        <dbReference type="SAM" id="MobiDB-lite"/>
    </source>
</evidence>
<reference evidence="2" key="1">
    <citation type="submission" date="2013-07" db="EMBL/GenBank/DDBJ databases">
        <title>The Genome Sequence of Cryptococcus bestiolae CBS10118.</title>
        <authorList>
            <consortium name="The Broad Institute Genome Sequencing Platform"/>
            <person name="Cuomo C."/>
            <person name="Litvintseva A."/>
            <person name="Chen Y."/>
            <person name="Heitman J."/>
            <person name="Sun S."/>
            <person name="Springer D."/>
            <person name="Dromer F."/>
            <person name="Young S.K."/>
            <person name="Zeng Q."/>
            <person name="Gargeya S."/>
            <person name="Fitzgerald M."/>
            <person name="Abouelleil A."/>
            <person name="Alvarado L."/>
            <person name="Berlin A.M."/>
            <person name="Chapman S.B."/>
            <person name="Dewar J."/>
            <person name="Goldberg J."/>
            <person name="Griggs A."/>
            <person name="Gujja S."/>
            <person name="Hansen M."/>
            <person name="Howarth C."/>
            <person name="Imamovic A."/>
            <person name="Larimer J."/>
            <person name="McCowan C."/>
            <person name="Murphy C."/>
            <person name="Pearson M."/>
            <person name="Priest M."/>
            <person name="Roberts A."/>
            <person name="Saif S."/>
            <person name="Shea T."/>
            <person name="Sykes S."/>
            <person name="Wortman J."/>
            <person name="Nusbaum C."/>
            <person name="Birren B."/>
        </authorList>
    </citation>
    <scope>NUCLEOTIDE SEQUENCE [LARGE SCALE GENOMIC DNA]</scope>
    <source>
        <strain evidence="2">CBS 10118</strain>
    </source>
</reference>
<feature type="compositionally biased region" description="Basic and acidic residues" evidence="1">
    <location>
        <begin position="66"/>
        <end position="75"/>
    </location>
</feature>
<accession>A0A1B9FW12</accession>
<dbReference type="EMBL" id="KI894024">
    <property type="protein sequence ID" value="OCF22958.1"/>
    <property type="molecule type" value="Genomic_DNA"/>
</dbReference>
<evidence type="ECO:0000313" key="2">
    <source>
        <dbReference type="EMBL" id="OCF22958.1"/>
    </source>
</evidence>
<feature type="compositionally biased region" description="Polar residues" evidence="1">
    <location>
        <begin position="23"/>
        <end position="35"/>
    </location>
</feature>
<organism evidence="2">
    <name type="scientific">Kwoniella bestiolae CBS 10118</name>
    <dbReference type="NCBI Taxonomy" id="1296100"/>
    <lineage>
        <taxon>Eukaryota</taxon>
        <taxon>Fungi</taxon>
        <taxon>Dikarya</taxon>
        <taxon>Basidiomycota</taxon>
        <taxon>Agaricomycotina</taxon>
        <taxon>Tremellomycetes</taxon>
        <taxon>Tremellales</taxon>
        <taxon>Cryptococcaceae</taxon>
        <taxon>Kwoniella</taxon>
    </lineage>
</organism>
<proteinExistence type="predicted"/>
<reference evidence="2" key="2">
    <citation type="submission" date="2014-01" db="EMBL/GenBank/DDBJ databases">
        <title>Evolution of pathogenesis and genome organization in the Tremellales.</title>
        <authorList>
            <person name="Cuomo C."/>
            <person name="Litvintseva A."/>
            <person name="Heitman J."/>
            <person name="Chen Y."/>
            <person name="Sun S."/>
            <person name="Springer D."/>
            <person name="Dromer F."/>
            <person name="Young S."/>
            <person name="Zeng Q."/>
            <person name="Chapman S."/>
            <person name="Gujja S."/>
            <person name="Saif S."/>
            <person name="Birren B."/>
        </authorList>
    </citation>
    <scope>NUCLEOTIDE SEQUENCE</scope>
    <source>
        <strain evidence="2">CBS 10118</strain>
    </source>
</reference>
<sequence length="130" mass="15132">MSYPGYGFGHRYEYYQTNEPRYTYSANTDRQSRFYTETRAPGEGYEPPRSAGSFRPPPASSSTDLRYNRRGEVDPNGKSLSEIQDEFETWLDDTYETPDRLTRDRLIASLPEWLKSGRAREMSQSQGYES</sequence>
<name>A0A1B9FW12_9TREE</name>
<dbReference type="VEuPathDB" id="FungiDB:I302_07308"/>